<organism evidence="1">
    <name type="scientific">freshwater metagenome</name>
    <dbReference type="NCBI Taxonomy" id="449393"/>
    <lineage>
        <taxon>unclassified sequences</taxon>
        <taxon>metagenomes</taxon>
        <taxon>ecological metagenomes</taxon>
    </lineage>
</organism>
<dbReference type="AlphaFoldDB" id="A0A6J5ZN56"/>
<evidence type="ECO:0000313" key="1">
    <source>
        <dbReference type="EMBL" id="CAB4342000.1"/>
    </source>
</evidence>
<sequence>MSAERPVAFDSPDGSVISTQVARTAVLTPEVSEVRKSAVAKPVELVVDCVIVEVGSDT</sequence>
<reference evidence="1" key="1">
    <citation type="submission" date="2020-05" db="EMBL/GenBank/DDBJ databases">
        <authorList>
            <person name="Chiriac C."/>
            <person name="Salcher M."/>
            <person name="Ghai R."/>
            <person name="Kavagutti S V."/>
        </authorList>
    </citation>
    <scope>NUCLEOTIDE SEQUENCE</scope>
</reference>
<name>A0A6J5ZN56_9ZZZZ</name>
<accession>A0A6J5ZN56</accession>
<proteinExistence type="predicted"/>
<protein>
    <submittedName>
        <fullName evidence="1">Unannotated protein</fullName>
    </submittedName>
</protein>
<dbReference type="EMBL" id="CAESAJ010000129">
    <property type="protein sequence ID" value="CAB4342000.1"/>
    <property type="molecule type" value="Genomic_DNA"/>
</dbReference>
<gene>
    <name evidence="1" type="ORF">UFOPK3770_01041</name>
</gene>